<dbReference type="PANTHER" id="PTHR15704:SF7">
    <property type="entry name" value="SUPERKILLER COMPLEX PROTEIN 3"/>
    <property type="match status" value="1"/>
</dbReference>
<keyword evidence="1" id="KW-0677">Repeat</keyword>
<dbReference type="Proteomes" id="UP000693970">
    <property type="component" value="Unassembled WGS sequence"/>
</dbReference>
<evidence type="ECO:0000256" key="2">
    <source>
        <dbReference type="ARBA" id="ARBA00022803"/>
    </source>
</evidence>
<dbReference type="GO" id="GO:0055087">
    <property type="term" value="C:Ski complex"/>
    <property type="evidence" value="ECO:0007669"/>
    <property type="project" value="InterPro"/>
</dbReference>
<dbReference type="GO" id="GO:0006401">
    <property type="term" value="P:RNA catabolic process"/>
    <property type="evidence" value="ECO:0007669"/>
    <property type="project" value="InterPro"/>
</dbReference>
<feature type="repeat" description="TPR" evidence="3">
    <location>
        <begin position="847"/>
        <end position="880"/>
    </location>
</feature>
<reference evidence="5" key="1">
    <citation type="journal article" date="2021" name="Sci. Rep.">
        <title>Diploid genomic architecture of Nitzschia inconspicua, an elite biomass production diatom.</title>
        <authorList>
            <person name="Oliver A."/>
            <person name="Podell S."/>
            <person name="Pinowska A."/>
            <person name="Traller J.C."/>
            <person name="Smith S.R."/>
            <person name="McClure R."/>
            <person name="Beliaev A."/>
            <person name="Bohutskyi P."/>
            <person name="Hill E.A."/>
            <person name="Rabines A."/>
            <person name="Zheng H."/>
            <person name="Allen L.Z."/>
            <person name="Kuo A."/>
            <person name="Grigoriev I.V."/>
            <person name="Allen A.E."/>
            <person name="Hazlebeck D."/>
            <person name="Allen E.E."/>
        </authorList>
    </citation>
    <scope>NUCLEOTIDE SEQUENCE</scope>
    <source>
        <strain evidence="5">Hildebrandi</strain>
    </source>
</reference>
<comment type="caution">
    <text evidence="5">The sequence shown here is derived from an EMBL/GenBank/DDBJ whole genome shotgun (WGS) entry which is preliminary data.</text>
</comment>
<dbReference type="PANTHER" id="PTHR15704">
    <property type="entry name" value="SUPERKILLER 3 PROTEIN-RELATED"/>
    <property type="match status" value="1"/>
</dbReference>
<reference evidence="5" key="2">
    <citation type="submission" date="2021-04" db="EMBL/GenBank/DDBJ databases">
        <authorList>
            <person name="Podell S."/>
        </authorList>
    </citation>
    <scope>NUCLEOTIDE SEQUENCE</scope>
    <source>
        <strain evidence="5">Hildebrandi</strain>
    </source>
</reference>
<dbReference type="InterPro" id="IPR019734">
    <property type="entry name" value="TPR_rpt"/>
</dbReference>
<dbReference type="InterPro" id="IPR039226">
    <property type="entry name" value="Ski3/TTC37"/>
</dbReference>
<protein>
    <submittedName>
        <fullName evidence="5">Expressed tetratricopeptide repeat protein</fullName>
    </submittedName>
</protein>
<proteinExistence type="predicted"/>
<dbReference type="OrthoDB" id="421075at2759"/>
<evidence type="ECO:0000256" key="3">
    <source>
        <dbReference type="PROSITE-ProRule" id="PRU00339"/>
    </source>
</evidence>
<dbReference type="SMART" id="SM00028">
    <property type="entry name" value="TPR"/>
    <property type="match status" value="4"/>
</dbReference>
<keyword evidence="2 3" id="KW-0802">TPR repeat</keyword>
<keyword evidence="6" id="KW-1185">Reference proteome</keyword>
<dbReference type="EMBL" id="JAGRRH010000009">
    <property type="protein sequence ID" value="KAG7364735.1"/>
    <property type="molecule type" value="Genomic_DNA"/>
</dbReference>
<evidence type="ECO:0000313" key="5">
    <source>
        <dbReference type="EMBL" id="KAG7364735.1"/>
    </source>
</evidence>
<dbReference type="PROSITE" id="PS50005">
    <property type="entry name" value="TPR"/>
    <property type="match status" value="1"/>
</dbReference>
<evidence type="ECO:0000313" key="6">
    <source>
        <dbReference type="Proteomes" id="UP000693970"/>
    </source>
</evidence>
<feature type="region of interest" description="Disordered" evidence="4">
    <location>
        <begin position="1439"/>
        <end position="1462"/>
    </location>
</feature>
<sequence>MAASPPKIKAYLATIKGRYLDDDNNETSSLTLSDRFAGILKMELLLRGIILSDDTKLWSQIQSSVGKSLLEDIPKPLLAGANFMAGRVTEAFCHQWQASTQNERSAPLFSADEAAGSLQRGKDIEDERWLILFRSEYHNAVAMFQVALGYFTTAAQIQPDTPPMWKKVWDTWTILRDAATIQGVRTDTTSSSSTSSIIPTFEAQVAIDQQSRIALSKGNTKRSNELQLRLAQSCLNPERIELSTISFSANRKVTLKKTILECFGDTLTGKLESSKLRQAKKAVQALESCQLYFDEQVNEGETTETLLFLALTVEALIVQEEAQIQTEAEELFQTSQNRSLGKGCTTLAECVKKSQETLVISSNKGATIPFENYTFLPSAIKLRDRVIQFWERKNANNGNSQDDAEFAEAMCFTWVTKTMDRLIDYARILSHNTGSYYKPWNRLLEFVLPVVIEMQRQCSSESGESLTVISKESIQVWLERELGEGDFQDSSTTQPKLLLISSVVIMVPEIYWMMLGDEKEVPKPLDPIMSFLMNVSSELIKIQEAGEKKKNADGPSAVGVKILDPGIIRLKKWHHAKEIAACFVCHDDERLISKVTADAIQCKMDAEQPLGFLRCLISWSGWYRHPWSFCANLTETRRILGMARSDQGRPLTRIEEILLEMATADAELFNGGFFAAAYGQYERILVKLKETKGNENDFAKAMLQTHCYNGMSRVIQMREVRDKGNIVSNISSASIEILESFEAAPSTSTTIYVWHSHKLFVDSRSFQLSVARQLMADALMDDGLISDAKLFLEAAVRDSPTNSEAALSFGAFLLKFALFYSKERSQEDLKAAQLQLLKAAKLDPSKPDPFALLGVWFEHQGDNGRALGCFRKSLAIEPCNPVAGRGLLRLKGRENINDVLEMATDINSPCNGWAWYAIGLNKAYVESNDELAVIAILKGLRCRDIAQPNSEKHGMFLNGPTIDPARNEEASALADVAKCYRRLGKYTASIRSFHASIASAGAHVPFDVLISCARVESELGLFDDAAEKFSDALETEEGSIALYGYATALFSMAQRDFADGKVGSAFASLKLAIDCCLKSPTKFACQLKLLGDLYSHGASFPPNIFIGENPADGTPSCVRAQIRFVSEGEIAYRQCLDICPNIAFSDVEEKVRKSYVRCDIATNILRQAQLLSGLQDLISGSGATPDLDHEVDAMYECASRAFQEAIAENPILATAWCGLGCTVVRADPILAQHAFCRATELDKMAPDAYVNVGLLYTSKLALDPSRQTMEVLTEVSDTPKMWMNCAFILEREAAIQLKDQNTKVEEMLGQAAYAYRSALQVTRHPEAQLGLAMTSRVKTSNRSNKGDEGNLVLNAAERKESSSLFKEYCGGSTLMERQASALHSLLVIEQANVGQIDSSWKKEAFEQGKIMLKNVLDGDIVGLNKPSLQKVAKAVESRSLRTESTSSSETMDNIQDGTLNEPVSPETWISHAKECIKSYKLDVASEAARKAAIVLAEKLNNPGTSTPVRASMISGAISLDIWLKMMNNTTEESSNNEKDNLSFELQRSLLMDPSNIMARRGLVG</sequence>
<evidence type="ECO:0000256" key="1">
    <source>
        <dbReference type="ARBA" id="ARBA00022737"/>
    </source>
</evidence>
<name>A0A9K3PZE5_9STRA</name>
<gene>
    <name evidence="5" type="ORF">IV203_037937</name>
</gene>
<accession>A0A9K3PZE5</accession>
<organism evidence="5 6">
    <name type="scientific">Nitzschia inconspicua</name>
    <dbReference type="NCBI Taxonomy" id="303405"/>
    <lineage>
        <taxon>Eukaryota</taxon>
        <taxon>Sar</taxon>
        <taxon>Stramenopiles</taxon>
        <taxon>Ochrophyta</taxon>
        <taxon>Bacillariophyta</taxon>
        <taxon>Bacillariophyceae</taxon>
        <taxon>Bacillariophycidae</taxon>
        <taxon>Bacillariales</taxon>
        <taxon>Bacillariaceae</taxon>
        <taxon>Nitzschia</taxon>
    </lineage>
</organism>
<evidence type="ECO:0000256" key="4">
    <source>
        <dbReference type="SAM" id="MobiDB-lite"/>
    </source>
</evidence>